<keyword evidence="5" id="KW-0677">Repeat</keyword>
<dbReference type="Gene3D" id="3.30.310.200">
    <property type="match status" value="1"/>
</dbReference>
<dbReference type="Pfam" id="PF23598">
    <property type="entry name" value="LRR_14"/>
    <property type="match status" value="1"/>
</dbReference>
<dbReference type="eggNOG" id="COG4886">
    <property type="taxonomic scope" value="Bacteria"/>
</dbReference>
<keyword evidence="9" id="KW-0342">GTP-binding</keyword>
<dbReference type="Pfam" id="PF19964">
    <property type="entry name" value="EAD11"/>
    <property type="match status" value="1"/>
</dbReference>
<dbReference type="SMART" id="SM00369">
    <property type="entry name" value="LRR_TYP"/>
    <property type="match status" value="5"/>
</dbReference>
<dbReference type="InterPro" id="IPR001611">
    <property type="entry name" value="Leu-rich_rpt"/>
</dbReference>
<reference evidence="14 15" key="1">
    <citation type="submission" date="2007-01" db="EMBL/GenBank/DDBJ databases">
        <authorList>
            <person name="Haygood M."/>
            <person name="Podell S."/>
            <person name="Anderson C."/>
            <person name="Hopkinson B."/>
            <person name="Roe K."/>
            <person name="Barbeau K."/>
            <person name="Gaasterland T."/>
            <person name="Ferriera S."/>
            <person name="Johnson J."/>
            <person name="Kravitz S."/>
            <person name="Beeson K."/>
            <person name="Sutton G."/>
            <person name="Rogers Y.-H."/>
            <person name="Friedman R."/>
            <person name="Frazier M."/>
            <person name="Venter J.C."/>
        </authorList>
    </citation>
    <scope>NUCLEOTIDE SEQUENCE [LARGE SCALE GENOMIC DNA]</scope>
    <source>
        <strain evidence="14 15">ATCC 23134</strain>
    </source>
</reference>
<comment type="catalytic activity">
    <reaction evidence="10">
        <text>L-threonyl-[protein] + ATP = O-phospho-L-threonyl-[protein] + ADP + H(+)</text>
        <dbReference type="Rhea" id="RHEA:46608"/>
        <dbReference type="Rhea" id="RHEA-COMP:11060"/>
        <dbReference type="Rhea" id="RHEA-COMP:11605"/>
        <dbReference type="ChEBI" id="CHEBI:15378"/>
        <dbReference type="ChEBI" id="CHEBI:30013"/>
        <dbReference type="ChEBI" id="CHEBI:30616"/>
        <dbReference type="ChEBI" id="CHEBI:61977"/>
        <dbReference type="ChEBI" id="CHEBI:456216"/>
        <dbReference type="EC" id="2.7.11.1"/>
    </reaction>
</comment>
<feature type="compositionally biased region" description="Polar residues" evidence="12">
    <location>
        <begin position="262"/>
        <end position="271"/>
    </location>
</feature>
<dbReference type="GO" id="GO:0005524">
    <property type="term" value="F:ATP binding"/>
    <property type="evidence" value="ECO:0007669"/>
    <property type="project" value="UniProtKB-KW"/>
</dbReference>
<dbReference type="PROSITE" id="PS51450">
    <property type="entry name" value="LRR"/>
    <property type="match status" value="2"/>
</dbReference>
<keyword evidence="2" id="KW-0723">Serine/threonine-protein kinase</keyword>
<keyword evidence="4" id="KW-0808">Transferase</keyword>
<accession>A1ZDW8</accession>
<evidence type="ECO:0000256" key="11">
    <source>
        <dbReference type="ARBA" id="ARBA00048679"/>
    </source>
</evidence>
<evidence type="ECO:0000256" key="8">
    <source>
        <dbReference type="ARBA" id="ARBA00022840"/>
    </source>
</evidence>
<dbReference type="Gene3D" id="1.10.10.2200">
    <property type="match status" value="1"/>
</dbReference>
<evidence type="ECO:0000256" key="12">
    <source>
        <dbReference type="SAM" id="MobiDB-lite"/>
    </source>
</evidence>
<dbReference type="GO" id="GO:0004674">
    <property type="term" value="F:protein serine/threonine kinase activity"/>
    <property type="evidence" value="ECO:0007669"/>
    <property type="project" value="UniProtKB-KW"/>
</dbReference>
<evidence type="ECO:0000256" key="6">
    <source>
        <dbReference type="ARBA" id="ARBA00022741"/>
    </source>
</evidence>
<evidence type="ECO:0000256" key="3">
    <source>
        <dbReference type="ARBA" id="ARBA00022614"/>
    </source>
</evidence>
<evidence type="ECO:0000256" key="7">
    <source>
        <dbReference type="ARBA" id="ARBA00022777"/>
    </source>
</evidence>
<dbReference type="InterPro" id="IPR032675">
    <property type="entry name" value="LRR_dom_sf"/>
</dbReference>
<dbReference type="Gene3D" id="3.80.10.10">
    <property type="entry name" value="Ribonuclease Inhibitor"/>
    <property type="match status" value="2"/>
</dbReference>
<dbReference type="PRINTS" id="PR00449">
    <property type="entry name" value="RASTRNSFRMNG"/>
</dbReference>
<evidence type="ECO:0000313" key="14">
    <source>
        <dbReference type="EMBL" id="EAY31275.1"/>
    </source>
</evidence>
<organism evidence="14 15">
    <name type="scientific">Microscilla marina ATCC 23134</name>
    <dbReference type="NCBI Taxonomy" id="313606"/>
    <lineage>
        <taxon>Bacteria</taxon>
        <taxon>Pseudomonadati</taxon>
        <taxon>Bacteroidota</taxon>
        <taxon>Cytophagia</taxon>
        <taxon>Cytophagales</taxon>
        <taxon>Microscillaceae</taxon>
        <taxon>Microscilla</taxon>
    </lineage>
</organism>
<evidence type="ECO:0000256" key="10">
    <source>
        <dbReference type="ARBA" id="ARBA00047899"/>
    </source>
</evidence>
<dbReference type="Pfam" id="PF25497">
    <property type="entry name" value="COR-B"/>
    <property type="match status" value="1"/>
</dbReference>
<dbReference type="EMBL" id="AAWS01000003">
    <property type="protein sequence ID" value="EAY31275.1"/>
    <property type="molecule type" value="Genomic_DNA"/>
</dbReference>
<dbReference type="Pfam" id="PF08477">
    <property type="entry name" value="Roc"/>
    <property type="match status" value="1"/>
</dbReference>
<dbReference type="eggNOG" id="COG1100">
    <property type="taxonomic scope" value="Bacteria"/>
</dbReference>
<dbReference type="Gene3D" id="3.40.50.300">
    <property type="entry name" value="P-loop containing nucleotide triphosphate hydrolases"/>
    <property type="match status" value="1"/>
</dbReference>
<keyword evidence="7" id="KW-0418">Kinase</keyword>
<comment type="catalytic activity">
    <reaction evidence="11">
        <text>L-seryl-[protein] + ATP = O-phospho-L-seryl-[protein] + ADP + H(+)</text>
        <dbReference type="Rhea" id="RHEA:17989"/>
        <dbReference type="Rhea" id="RHEA-COMP:9863"/>
        <dbReference type="Rhea" id="RHEA-COMP:11604"/>
        <dbReference type="ChEBI" id="CHEBI:15378"/>
        <dbReference type="ChEBI" id="CHEBI:29999"/>
        <dbReference type="ChEBI" id="CHEBI:30616"/>
        <dbReference type="ChEBI" id="CHEBI:83421"/>
        <dbReference type="ChEBI" id="CHEBI:456216"/>
        <dbReference type="EC" id="2.7.11.1"/>
    </reaction>
</comment>
<dbReference type="Gene3D" id="1.10.10.10">
    <property type="entry name" value="Winged helix-like DNA-binding domain superfamily/Winged helix DNA-binding domain"/>
    <property type="match status" value="1"/>
</dbReference>
<evidence type="ECO:0000256" key="4">
    <source>
        <dbReference type="ARBA" id="ARBA00022679"/>
    </source>
</evidence>
<dbReference type="InterPro" id="IPR057263">
    <property type="entry name" value="COR-B"/>
</dbReference>
<dbReference type="InterPro" id="IPR003591">
    <property type="entry name" value="Leu-rich_rpt_typical-subtyp"/>
</dbReference>
<dbReference type="InterPro" id="IPR050715">
    <property type="entry name" value="LRR-SigEffector_domain"/>
</dbReference>
<dbReference type="PANTHER" id="PTHR45752:SF153">
    <property type="entry name" value="LEUCINE-RICH REPEAT PROTEIN 1"/>
    <property type="match status" value="1"/>
</dbReference>
<dbReference type="SUPFAM" id="SSF52540">
    <property type="entry name" value="P-loop containing nucleoside triphosphate hydrolases"/>
    <property type="match status" value="1"/>
</dbReference>
<name>A1ZDW8_MICM2</name>
<dbReference type="InterPro" id="IPR032171">
    <property type="entry name" value="COR-A"/>
</dbReference>
<keyword evidence="3" id="KW-0433">Leucine-rich repeat</keyword>
<dbReference type="InterPro" id="IPR045439">
    <property type="entry name" value="EAD11"/>
</dbReference>
<keyword evidence="6" id="KW-0547">Nucleotide-binding</keyword>
<protein>
    <recommendedName>
        <fullName evidence="1">non-specific serine/threonine protein kinase</fullName>
        <ecNumber evidence="1">2.7.11.1</ecNumber>
    </recommendedName>
</protein>
<dbReference type="AlphaFoldDB" id="A1ZDW8"/>
<keyword evidence="15" id="KW-1185">Reference proteome</keyword>
<gene>
    <name evidence="14" type="ORF">M23134_04108</name>
</gene>
<dbReference type="OrthoDB" id="1148122at2"/>
<dbReference type="RefSeq" id="WP_002693833.1">
    <property type="nucleotide sequence ID" value="NZ_AAWS01000003.1"/>
</dbReference>
<feature type="region of interest" description="Disordered" evidence="12">
    <location>
        <begin position="248"/>
        <end position="274"/>
    </location>
</feature>
<dbReference type="Pfam" id="PF16095">
    <property type="entry name" value="COR-A"/>
    <property type="match status" value="1"/>
</dbReference>
<sequence>MGLSEKVARKIKRCKDKKTYFLNLRECSLSEIPTEIFECTWLTILDLGNYKELRSNHITTIPTGIAKLTNLKHLDLRFNEIQQIAPEFGQLKSLQTLMLDENQMSHLPKVVGTLEGLTKLALTGNCLGALPESLSQLSQLRHLKLGNCGLKTFPEFILSLKELVYLDLSNNALVQVPEQLSQLKNLENVLLDNNQLEIVPKKVFFMPKVKKITLEGNVIASLPDEVVQQGVTGVQNFYQSFTPVTYDKSVPEREPSGERVVLSTSGGNEQSQSDDEVDYLNEIKLLLVGEGRVGKTSLAKALRVKKNELKDEPSTEGIDISQWVIPKEEFEGKLNLNKDFRLNVWDFGGQEIYYATHQFFLTRRSIYLFVTESRKEDNHGTFFYWLNIIRLLGGASPVILVLNKIDQPTKELPIEDYKAAFANLIEFKRVSCHADYKATVESLKEEIKRIITNEQLLPQIGAPLPKVWVKVRKEIEALQNEQKSYISYSTYLDVCEAYGMTEEQAKTLSRFFHDLGVFLHFANDLELAETVFLDHQWVTKGVYAVLDNAKVKANYGRFTDQDLMEIWSERKYREKRREILSLMKHQKFELCFAIEQGVYLAPQLLPADPVSYTLPANSEHLYFEYSYSFMPKGILTRLIVRRSPDIYQNIYWKYGVVLYYDNTYAVVRENYLIKRISVHLSGKNNKQLLVIIRKTMQEIHSDFNNLEVTEMIPCHCSECKDNPEPYFYKYQQLKRRLDKGRKTVECDNSYEDVSVVSLLDGVGGSHSASLQLIRDFIAKDFVHEALDVMEQYAQQLNDRQMQDEVIGWKAALQQNERSRLLVDTDQYHRQKNRIIDVILNALKHFDE</sequence>
<evidence type="ECO:0000313" key="15">
    <source>
        <dbReference type="Proteomes" id="UP000004095"/>
    </source>
</evidence>
<keyword evidence="8" id="KW-0067">ATP-binding</keyword>
<dbReference type="SUPFAM" id="SSF52058">
    <property type="entry name" value="L domain-like"/>
    <property type="match status" value="1"/>
</dbReference>
<evidence type="ECO:0000256" key="5">
    <source>
        <dbReference type="ARBA" id="ARBA00022737"/>
    </source>
</evidence>
<dbReference type="InterPro" id="IPR036388">
    <property type="entry name" value="WH-like_DNA-bd_sf"/>
</dbReference>
<dbReference type="InterPro" id="IPR020859">
    <property type="entry name" value="ROC"/>
</dbReference>
<dbReference type="InterPro" id="IPR055414">
    <property type="entry name" value="LRR_R13L4/SHOC2-like"/>
</dbReference>
<comment type="caution">
    <text evidence="14">The sequence shown here is derived from an EMBL/GenBank/DDBJ whole genome shotgun (WGS) entry which is preliminary data.</text>
</comment>
<evidence type="ECO:0000259" key="13">
    <source>
        <dbReference type="PROSITE" id="PS51424"/>
    </source>
</evidence>
<dbReference type="Proteomes" id="UP000004095">
    <property type="component" value="Unassembled WGS sequence"/>
</dbReference>
<evidence type="ECO:0000256" key="9">
    <source>
        <dbReference type="ARBA" id="ARBA00023134"/>
    </source>
</evidence>
<dbReference type="PROSITE" id="PS51424">
    <property type="entry name" value="ROC"/>
    <property type="match status" value="1"/>
</dbReference>
<evidence type="ECO:0000256" key="2">
    <source>
        <dbReference type="ARBA" id="ARBA00022527"/>
    </source>
</evidence>
<proteinExistence type="predicted"/>
<dbReference type="EC" id="2.7.11.1" evidence="1"/>
<dbReference type="InterPro" id="IPR027417">
    <property type="entry name" value="P-loop_NTPase"/>
</dbReference>
<feature type="domain" description="Roc" evidence="13">
    <location>
        <begin position="276"/>
        <end position="454"/>
    </location>
</feature>
<evidence type="ECO:0000256" key="1">
    <source>
        <dbReference type="ARBA" id="ARBA00012513"/>
    </source>
</evidence>
<dbReference type="PANTHER" id="PTHR45752">
    <property type="entry name" value="LEUCINE-RICH REPEAT-CONTAINING"/>
    <property type="match status" value="1"/>
</dbReference>